<feature type="compositionally biased region" description="Polar residues" evidence="1">
    <location>
        <begin position="433"/>
        <end position="442"/>
    </location>
</feature>
<dbReference type="HOGENOM" id="CLU_619329_0_0_11"/>
<feature type="compositionally biased region" description="Low complexity" evidence="1">
    <location>
        <begin position="329"/>
        <end position="345"/>
    </location>
</feature>
<feature type="compositionally biased region" description="Low complexity" evidence="1">
    <location>
        <begin position="289"/>
        <end position="312"/>
    </location>
</feature>
<feature type="compositionally biased region" description="Polar residues" evidence="1">
    <location>
        <begin position="397"/>
        <end position="411"/>
    </location>
</feature>
<evidence type="ECO:0000313" key="3">
    <source>
        <dbReference type="Proteomes" id="UP000001116"/>
    </source>
</evidence>
<dbReference type="EMBL" id="CP000751">
    <property type="protein sequence ID" value="ABS06102.1"/>
    <property type="molecule type" value="Genomic_DNA"/>
</dbReference>
<dbReference type="Proteomes" id="UP000001116">
    <property type="component" value="Plasmid pKRAD01"/>
</dbReference>
<keyword evidence="2" id="KW-0614">Plasmid</keyword>
<protein>
    <submittedName>
        <fullName evidence="2">Uncharacterized protein</fullName>
    </submittedName>
</protein>
<reference evidence="3" key="1">
    <citation type="journal article" date="2008" name="PLoS ONE">
        <title>Survival in nuclear waste, extreme resistance, and potential applications gleaned from the genome sequence of Kineococcus radiotolerans SRS30216.</title>
        <authorList>
            <person name="Bagwell C.E."/>
            <person name="Bhat S."/>
            <person name="Hawkins G.M."/>
            <person name="Smith B.W."/>
            <person name="Biswas T."/>
            <person name="Hoover T.R."/>
            <person name="Saunders E."/>
            <person name="Han C.S."/>
            <person name="Tsodikov O.V."/>
            <person name="Shimkets L.J."/>
        </authorList>
    </citation>
    <scope>NUCLEOTIDE SEQUENCE [LARGE SCALE GENOMIC DNA]</scope>
    <source>
        <strain evidence="3">ATCC BAA-149 / DSM 14245 / SRS30216</strain>
    </source>
</reference>
<accession>A6WH13</accession>
<organism evidence="2 3">
    <name type="scientific">Kineococcus radiotolerans (strain ATCC BAA-149 / DSM 14245 / SRS30216)</name>
    <dbReference type="NCBI Taxonomy" id="266940"/>
    <lineage>
        <taxon>Bacteria</taxon>
        <taxon>Bacillati</taxon>
        <taxon>Actinomycetota</taxon>
        <taxon>Actinomycetes</taxon>
        <taxon>Kineosporiales</taxon>
        <taxon>Kineosporiaceae</taxon>
        <taxon>Kineococcus</taxon>
    </lineage>
</organism>
<dbReference type="Gene3D" id="3.40.50.300">
    <property type="entry name" value="P-loop containing nucleotide triphosphate hydrolases"/>
    <property type="match status" value="1"/>
</dbReference>
<keyword evidence="3" id="KW-1185">Reference proteome</keyword>
<feature type="region of interest" description="Disordered" evidence="1">
    <location>
        <begin position="273"/>
        <end position="442"/>
    </location>
</feature>
<geneLocation type="plasmid" evidence="2 3">
    <name>pKRAD01</name>
</geneLocation>
<dbReference type="KEGG" id="kra:Krad_4643"/>
<evidence type="ECO:0000313" key="2">
    <source>
        <dbReference type="EMBL" id="ABS06102.1"/>
    </source>
</evidence>
<dbReference type="OrthoDB" id="5243870at2"/>
<evidence type="ECO:0000256" key="1">
    <source>
        <dbReference type="SAM" id="MobiDB-lite"/>
    </source>
</evidence>
<sequence length="442" mass="45018">MALIVLGAAKGAPGVTTTTAALAAVWPTPALLVEADPSGSDLQLLARGDNGRHLQGGQRGAGVLGLASHGGNRSTLLKEPITQSCDLGVPVIIGPPHPRAAQAMGPAWNQVGNALAQLSREGEFDVLVDIGRLDDESVALPLISRADVVVLVTRRNLRGIAHTRRVAAIVEEQLRLNSAAAAGATPRLLIVDDLDTPKRVETQWPLAARGLTHSWSMLPPITWDAAGARDLFDATAAQRDTSAFLTSVRTIATELHDIARHFAAPAGGDAALGAAPELPSQSVAPSPQAVTSSTTSSGSSTPAAAAEALGTTKDLGGHPASPDTAGLSPLQVGAVGPPVPAGVVWPPLPPSRRGTAAGSHASDFGTDLDASLEERDPAKTGENPDSASATEEDPDSASATGPSTDPSTDPSTARDEETAPDPVTVTHPHRDPQLTSSGAGQR</sequence>
<gene>
    <name evidence="2" type="ordered locus">Krad_4643</name>
</gene>
<name>A6WH13_KINRD</name>
<dbReference type="InterPro" id="IPR027417">
    <property type="entry name" value="P-loop_NTPase"/>
</dbReference>
<dbReference type="RefSeq" id="WP_012001920.1">
    <property type="nucleotide sequence ID" value="NC_009806.1"/>
</dbReference>
<dbReference type="SUPFAM" id="SSF52540">
    <property type="entry name" value="P-loop containing nucleoside triphosphate hydrolases"/>
    <property type="match status" value="1"/>
</dbReference>
<proteinExistence type="predicted"/>
<dbReference type="AlphaFoldDB" id="A6WH13"/>